<reference evidence="4 5" key="1">
    <citation type="journal article" date="2008" name="J. Biotechnol.">
        <title>The genome of Xanthomonas campestris pv. campestris B100 and its use for the reconstruction of metabolic pathways involved in xanthan biosynthesis.</title>
        <authorList>
            <person name="Vorholter F.J."/>
            <person name="Schneiker S."/>
            <person name="Goesmann A."/>
            <person name="Krause L."/>
            <person name="Bekel T."/>
            <person name="Kaiser O."/>
            <person name="Linke B."/>
            <person name="Patschkowski T."/>
            <person name="Ruckert C."/>
            <person name="Schmid J."/>
            <person name="Sidhu V.K."/>
            <person name="Sieber V."/>
            <person name="Tauch A."/>
            <person name="Watt S.A."/>
            <person name="Weisshaar B."/>
            <person name="Becker A."/>
            <person name="Niehaus K."/>
            <person name="Puhler A."/>
        </authorList>
    </citation>
    <scope>NUCLEOTIDE SEQUENCE [LARGE SCALE GENOMIC DNA]</scope>
    <source>
        <strain evidence="4 5">B100</strain>
    </source>
</reference>
<dbReference type="PANTHER" id="PTHR38034:SF1">
    <property type="entry name" value="INNER MEMBRANE PROTEIN YPJD"/>
    <property type="match status" value="1"/>
</dbReference>
<dbReference type="InterPro" id="IPR002541">
    <property type="entry name" value="Cyt_c_assembly"/>
</dbReference>
<evidence type="ECO:0000256" key="2">
    <source>
        <dbReference type="SAM" id="Phobius"/>
    </source>
</evidence>
<feature type="transmembrane region" description="Helical" evidence="2">
    <location>
        <begin position="229"/>
        <end position="252"/>
    </location>
</feature>
<feature type="transmembrane region" description="Helical" evidence="2">
    <location>
        <begin position="264"/>
        <end position="282"/>
    </location>
</feature>
<dbReference type="EMBL" id="AM920689">
    <property type="protein sequence ID" value="CAP52511.1"/>
    <property type="molecule type" value="Genomic_DNA"/>
</dbReference>
<protein>
    <submittedName>
        <fullName evidence="4">Cytochrome C assembly protein</fullName>
    </submittedName>
</protein>
<dbReference type="InterPro" id="IPR052372">
    <property type="entry name" value="YpjD/HemX"/>
</dbReference>
<dbReference type="HOGENOM" id="CLU_049710_1_3_6"/>
<dbReference type="AlphaFoldDB" id="B0RXE5"/>
<evidence type="ECO:0000259" key="3">
    <source>
        <dbReference type="Pfam" id="PF01578"/>
    </source>
</evidence>
<feature type="transmembrane region" description="Helical" evidence="2">
    <location>
        <begin position="145"/>
        <end position="165"/>
    </location>
</feature>
<feature type="transmembrane region" description="Helical" evidence="2">
    <location>
        <begin position="92"/>
        <end position="113"/>
    </location>
</feature>
<dbReference type="KEGG" id="xca:xcc-b100_3146"/>
<evidence type="ECO:0000313" key="4">
    <source>
        <dbReference type="EMBL" id="CAP52511.1"/>
    </source>
</evidence>
<feature type="domain" description="Cytochrome c assembly protein" evidence="3">
    <location>
        <begin position="98"/>
        <end position="315"/>
    </location>
</feature>
<organism evidence="4 5">
    <name type="scientific">Xanthomonas campestris pv. campestris (strain B100)</name>
    <dbReference type="NCBI Taxonomy" id="509169"/>
    <lineage>
        <taxon>Bacteria</taxon>
        <taxon>Pseudomonadati</taxon>
        <taxon>Pseudomonadota</taxon>
        <taxon>Gammaproteobacteria</taxon>
        <taxon>Lysobacterales</taxon>
        <taxon>Lysobacteraceae</taxon>
        <taxon>Xanthomonas</taxon>
    </lineage>
</organism>
<accession>B0RXE5</accession>
<sequence>MVSSPRPPASPPARPAPGRCPAPRVLAASPSTRATHSCCFTNPDSRIPAPPICETSTMTIVLIAFALYLLAAGLLTRAVLRDGNQSPARWLLPALAAVALHAGYHVLVAFRTAGGPDMHFFAALSLTGLGMAGLTAVFGGRGRMAAVGVVVFPLAAILLACYHGYGHEPSADLGWRLELHAWMALLAYATLGIAALLAIMLWLQERALRRRDFHTWLRALPPLTELETLLFRTITVGFILLTLTLLTGLLFVQDFLAQRLLHKTVLSILSWIVFGALLIGRWRNGWRGTKAVHWTLTAMALLVLSFFGSKFVIELVLGPRGG</sequence>
<feature type="region of interest" description="Disordered" evidence="1">
    <location>
        <begin position="1"/>
        <end position="21"/>
    </location>
</feature>
<feature type="transmembrane region" description="Helical" evidence="2">
    <location>
        <begin position="58"/>
        <end position="80"/>
    </location>
</feature>
<name>B0RXE5_XANCB</name>
<feature type="transmembrane region" description="Helical" evidence="2">
    <location>
        <begin position="185"/>
        <end position="203"/>
    </location>
</feature>
<evidence type="ECO:0000256" key="1">
    <source>
        <dbReference type="SAM" id="MobiDB-lite"/>
    </source>
</evidence>
<keyword evidence="2" id="KW-0812">Transmembrane</keyword>
<dbReference type="GO" id="GO:0017004">
    <property type="term" value="P:cytochrome complex assembly"/>
    <property type="evidence" value="ECO:0007669"/>
    <property type="project" value="InterPro"/>
</dbReference>
<evidence type="ECO:0000313" key="5">
    <source>
        <dbReference type="Proteomes" id="UP000001188"/>
    </source>
</evidence>
<feature type="transmembrane region" description="Helical" evidence="2">
    <location>
        <begin position="119"/>
        <end position="138"/>
    </location>
</feature>
<dbReference type="GO" id="GO:0020037">
    <property type="term" value="F:heme binding"/>
    <property type="evidence" value="ECO:0007669"/>
    <property type="project" value="InterPro"/>
</dbReference>
<keyword evidence="2" id="KW-0472">Membrane</keyword>
<keyword evidence="2" id="KW-1133">Transmembrane helix</keyword>
<dbReference type="Proteomes" id="UP000001188">
    <property type="component" value="Chromosome"/>
</dbReference>
<gene>
    <name evidence="4" type="ORF">XCCB100_3146</name>
</gene>
<feature type="transmembrane region" description="Helical" evidence="2">
    <location>
        <begin position="294"/>
        <end position="313"/>
    </location>
</feature>
<dbReference type="GO" id="GO:0005886">
    <property type="term" value="C:plasma membrane"/>
    <property type="evidence" value="ECO:0007669"/>
    <property type="project" value="TreeGrafter"/>
</dbReference>
<proteinExistence type="predicted"/>
<dbReference type="Pfam" id="PF01578">
    <property type="entry name" value="Cytochrom_C_asm"/>
    <property type="match status" value="1"/>
</dbReference>
<dbReference type="PANTHER" id="PTHR38034">
    <property type="entry name" value="INNER MEMBRANE PROTEIN YPJD"/>
    <property type="match status" value="1"/>
</dbReference>
<feature type="compositionally biased region" description="Pro residues" evidence="1">
    <location>
        <begin position="1"/>
        <end position="20"/>
    </location>
</feature>